<proteinExistence type="predicted"/>
<protein>
    <submittedName>
        <fullName evidence="1">Uncharacterized protein</fullName>
    </submittedName>
</protein>
<dbReference type="EMBL" id="CP002792">
    <property type="protein sequence ID" value="AEH07258.1"/>
    <property type="molecule type" value="Genomic_DNA"/>
</dbReference>
<keyword evidence="2" id="KW-1185">Reference proteome</keyword>
<dbReference type="Proteomes" id="UP000009296">
    <property type="component" value="Chromosome"/>
</dbReference>
<sequence length="519" mass="61000">MNKTCLICTLGNRDIQFKKEYENELKDILGNILDKNKDHDSNDLIIAKGNFLEYSKKILDNYDRVKDYIVLAIMQTCLDYIKEQLNGTVEKIILVPTNQQNEENVSPNHKAGDTFIEAEIIKRFLEENGFKGKVEIKEARFDASNLDRWFKHILTIIDNNHDIFDKIIFEVSGGVPTSKEAIRLASLFKEKIEVVEVKGKIDNKNMSSFEKQIIKEKVKDLIKNYNYVGALSFKEYYTDDKKILNLIEHLNYRLNFDFDNALKSYNEERLEKLDNENNTIERLKYLILELLDNMEIELRNRNYANFLARVYRLEEAMGQYFVLKWFEKTNTKISYKLSKDAPSSGLIDAKDVGVDNLNKKIESYLKYLANGIKNNKYNNNYHHSGVRKLVNFIEENCKNINNNTINYKININTPLYYKLIKYLYGNYSDEIRVYEKIQKMYKKDYNNLRHTTIVAHGFEGINKGRINDMLKSNGIENCDIDRYFNAIKSEFLKIAIKDNNNGKEENIFDKLNNEIINLL</sequence>
<dbReference type="eggNOG" id="arCOG12662">
    <property type="taxonomic scope" value="Archaea"/>
</dbReference>
<reference evidence="1" key="1">
    <citation type="submission" date="2011-05" db="EMBL/GenBank/DDBJ databases">
        <title>Complete sequence of chromosome of Methanothermococcus okinawensis IH1.</title>
        <authorList>
            <consortium name="US DOE Joint Genome Institute"/>
            <person name="Lucas S."/>
            <person name="Han J."/>
            <person name="Lapidus A."/>
            <person name="Cheng J.-F."/>
            <person name="Goodwin L."/>
            <person name="Pitluck S."/>
            <person name="Peters L."/>
            <person name="Mikhailova N."/>
            <person name="Held B."/>
            <person name="Han C."/>
            <person name="Tapia R."/>
            <person name="Land M."/>
            <person name="Hauser L."/>
            <person name="Kyrpides N."/>
            <person name="Ivanova N."/>
            <person name="Pagani I."/>
            <person name="Sieprawska-Lupa M."/>
            <person name="Takai K."/>
            <person name="Miyazaki J."/>
            <person name="Whitman W."/>
            <person name="Woyke T."/>
        </authorList>
    </citation>
    <scope>NUCLEOTIDE SEQUENCE</scope>
    <source>
        <strain evidence="1">IH1</strain>
    </source>
</reference>
<dbReference type="STRING" id="647113.Metok_1290"/>
<dbReference type="KEGG" id="mok:Metok_1290"/>
<name>F8AJR0_METOI</name>
<dbReference type="GeneID" id="10773446"/>
<dbReference type="OrthoDB" id="62726at2157"/>
<accession>F8AJR0</accession>
<dbReference type="AlphaFoldDB" id="F8AJR0"/>
<organism evidence="1 2">
    <name type="scientific">Methanothermococcus okinawensis (strain DSM 14208 / JCM 11175 / IH1)</name>
    <dbReference type="NCBI Taxonomy" id="647113"/>
    <lineage>
        <taxon>Archaea</taxon>
        <taxon>Methanobacteriati</taxon>
        <taxon>Methanobacteriota</taxon>
        <taxon>Methanomada group</taxon>
        <taxon>Methanococci</taxon>
        <taxon>Methanococcales</taxon>
        <taxon>Methanococcaceae</taxon>
        <taxon>Methanothermococcus</taxon>
    </lineage>
</organism>
<dbReference type="HOGENOM" id="CLU_524421_0_0_2"/>
<evidence type="ECO:0000313" key="1">
    <source>
        <dbReference type="EMBL" id="AEH07258.1"/>
    </source>
</evidence>
<evidence type="ECO:0000313" key="2">
    <source>
        <dbReference type="Proteomes" id="UP000009296"/>
    </source>
</evidence>
<gene>
    <name evidence="1" type="ordered locus">Metok_1290</name>
</gene>
<dbReference type="RefSeq" id="WP_013867440.1">
    <property type="nucleotide sequence ID" value="NC_015636.1"/>
</dbReference>